<dbReference type="Proteomes" id="UP001356427">
    <property type="component" value="Unassembled WGS sequence"/>
</dbReference>
<dbReference type="AlphaFoldDB" id="A0AAN8RAE8"/>
<dbReference type="GO" id="GO:0004438">
    <property type="term" value="F:phosphatidylinositol-3-phosphate phosphatase activity"/>
    <property type="evidence" value="ECO:0007669"/>
    <property type="project" value="InterPro"/>
</dbReference>
<dbReference type="Gene3D" id="3.60.10.10">
    <property type="entry name" value="Endonuclease/exonuclease/phosphatase"/>
    <property type="match status" value="1"/>
</dbReference>
<dbReference type="CDD" id="cd13213">
    <property type="entry name" value="PH-GRAM_MTMR14"/>
    <property type="match status" value="1"/>
</dbReference>
<protein>
    <recommendedName>
        <fullName evidence="4">Myotubularin-related protein 14</fullName>
    </recommendedName>
</protein>
<evidence type="ECO:0000313" key="3">
    <source>
        <dbReference type="Proteomes" id="UP001356427"/>
    </source>
</evidence>
<dbReference type="InterPro" id="IPR016130">
    <property type="entry name" value="Tyr_Pase_AS"/>
</dbReference>
<evidence type="ECO:0000256" key="1">
    <source>
        <dbReference type="SAM" id="MobiDB-lite"/>
    </source>
</evidence>
<dbReference type="SUPFAM" id="SSF56219">
    <property type="entry name" value="DNase I-like"/>
    <property type="match status" value="1"/>
</dbReference>
<feature type="compositionally biased region" description="Polar residues" evidence="1">
    <location>
        <begin position="760"/>
        <end position="774"/>
    </location>
</feature>
<dbReference type="Gene3D" id="3.90.190.10">
    <property type="entry name" value="Protein tyrosine phosphatase superfamily"/>
    <property type="match status" value="1"/>
</dbReference>
<feature type="region of interest" description="Disordered" evidence="1">
    <location>
        <begin position="720"/>
        <end position="776"/>
    </location>
</feature>
<organism evidence="2 3">
    <name type="scientific">Coregonus suidteri</name>
    <dbReference type="NCBI Taxonomy" id="861788"/>
    <lineage>
        <taxon>Eukaryota</taxon>
        <taxon>Metazoa</taxon>
        <taxon>Chordata</taxon>
        <taxon>Craniata</taxon>
        <taxon>Vertebrata</taxon>
        <taxon>Euteleostomi</taxon>
        <taxon>Actinopterygii</taxon>
        <taxon>Neopterygii</taxon>
        <taxon>Teleostei</taxon>
        <taxon>Protacanthopterygii</taxon>
        <taxon>Salmoniformes</taxon>
        <taxon>Salmonidae</taxon>
        <taxon>Coregoninae</taxon>
        <taxon>Coregonus</taxon>
    </lineage>
</organism>
<evidence type="ECO:0008006" key="4">
    <source>
        <dbReference type="Google" id="ProtNLM"/>
    </source>
</evidence>
<proteinExistence type="predicted"/>
<sequence length="899" mass="99993">MEHLIENKDLVCLNDGRGTRIDVATGKESALDLTLVSSAMAGICEWEVWEESIVGSDHYPIVCTVGRREEEVSIDGVGRWVFGRAKWDQFQELSEQVMARVDMRGDVDSMNDWVRTALVGAATEAIPKSSGRRRRKAVPWWTEECGAMVRSRNRAFRVLKRTHNFQHLIQYKQAQALVRRTIRQAKRGYQPGAALHSGRIPGSGPFKRAVRKKLAGKGWPGGSSRSQCAAVFEGGRVRIEPTVGRGTMTAASPSVSGSLTASGLTLSGRKSEEIADLIDLFSKTQYRAKEVSGRVETIEKRCLELFGRDYKYSVIHNTNGEVCGHYPQHIVFLECESTELRKDRFESTVQITKLQDLVNRSKMARCRGRFVCPVILYNGKHICRSSTLAGWGELYGRTGYNYIFSGGTDDTWGAESEPEVPEDDSARNGDSQLFDKVRGLDIKLLRYLSVRYICDLMVENKKVKFGLNVTSSEKVDKAQRYADFTLLSVPYPGCEFFKDYKDRDYTAEGLVFNWNQDFVDAPLTIPACFTKNLNIDWSEYQSWDLVHQTQNYLKLLLHIINNDDESGLLVHCISGWDRTPLFVSLLRLSLWADGAVHASLEPAEILYLTIAYDWFLFGHMLPDRLTKGEEIFFFCFNFLKHIVSEKFSAMKKQRRKNSHFKDTDFTVDDLCQLKSRESRGSVTSLSSDFSLITEDAGGASSLTNEAVDLFSGQYLGASSWRKGHTSSPQTVLWNRPDPLPERLAHPLSQEAKSSSSSSSNQSEQGFTRAGSSPMSVPGRRLAAEYARSGSSLSTDYGSWQIVSGCGSIHDHGQVAAAMAAAANDSPLPFSFQDEGPSGRMCPSPSERQARLEAVREVFLAAYSSTVGLKSSAPSPSGAITGLLEQFARGVGLRGTNSII</sequence>
<name>A0AAN8RAE8_9TELE</name>
<dbReference type="InterPro" id="IPR039803">
    <property type="entry name" value="MTMR14_PH-GRAM"/>
</dbReference>
<dbReference type="PANTHER" id="PTHR13524:SF2">
    <property type="entry name" value="MYOTUBULARIN-RELATED PROTEIN 14"/>
    <property type="match status" value="1"/>
</dbReference>
<dbReference type="EMBL" id="JAGTTL010000008">
    <property type="protein sequence ID" value="KAK6319642.1"/>
    <property type="molecule type" value="Genomic_DNA"/>
</dbReference>
<dbReference type="PROSITE" id="PS00383">
    <property type="entry name" value="TYR_PHOSPHATASE_1"/>
    <property type="match status" value="1"/>
</dbReference>
<accession>A0AAN8RAE8</accession>
<dbReference type="InterPro" id="IPR039802">
    <property type="entry name" value="MTMR14"/>
</dbReference>
<reference evidence="2 3" key="1">
    <citation type="submission" date="2021-04" db="EMBL/GenBank/DDBJ databases">
        <authorList>
            <person name="De Guttry C."/>
            <person name="Zahm M."/>
            <person name="Klopp C."/>
            <person name="Cabau C."/>
            <person name="Louis A."/>
            <person name="Berthelot C."/>
            <person name="Parey E."/>
            <person name="Roest Crollius H."/>
            <person name="Montfort J."/>
            <person name="Robinson-Rechavi M."/>
            <person name="Bucao C."/>
            <person name="Bouchez O."/>
            <person name="Gislard M."/>
            <person name="Lluch J."/>
            <person name="Milhes M."/>
            <person name="Lampietro C."/>
            <person name="Lopez Roques C."/>
            <person name="Donnadieu C."/>
            <person name="Braasch I."/>
            <person name="Desvignes T."/>
            <person name="Postlethwait J."/>
            <person name="Bobe J."/>
            <person name="Wedekind C."/>
            <person name="Guiguen Y."/>
        </authorList>
    </citation>
    <scope>NUCLEOTIDE SEQUENCE [LARGE SCALE GENOMIC DNA]</scope>
    <source>
        <strain evidence="2">Cs_M1</strain>
        <tissue evidence="2">Blood</tissue>
    </source>
</reference>
<evidence type="ECO:0000313" key="2">
    <source>
        <dbReference type="EMBL" id="KAK6319642.1"/>
    </source>
</evidence>
<dbReference type="InterPro" id="IPR029021">
    <property type="entry name" value="Prot-tyrosine_phosphatase-like"/>
</dbReference>
<dbReference type="PANTHER" id="PTHR13524">
    <property type="entry name" value="MYOTUBULARIN-RELATED"/>
    <property type="match status" value="1"/>
</dbReference>
<comment type="caution">
    <text evidence="2">The sequence shown here is derived from an EMBL/GenBank/DDBJ whole genome shotgun (WGS) entry which is preliminary data.</text>
</comment>
<keyword evidence="3" id="KW-1185">Reference proteome</keyword>
<dbReference type="SUPFAM" id="SSF52799">
    <property type="entry name" value="(Phosphotyrosine protein) phosphatases II"/>
    <property type="match status" value="1"/>
</dbReference>
<gene>
    <name evidence="2" type="ORF">J4Q44_G00108530</name>
</gene>
<dbReference type="InterPro" id="IPR036691">
    <property type="entry name" value="Endo/exonu/phosph_ase_sf"/>
</dbReference>